<dbReference type="GO" id="GO:0061630">
    <property type="term" value="F:ubiquitin protein ligase activity"/>
    <property type="evidence" value="ECO:0007669"/>
    <property type="project" value="TreeGrafter"/>
</dbReference>
<dbReference type="InterPro" id="IPR001841">
    <property type="entry name" value="Znf_RING"/>
</dbReference>
<dbReference type="Gene3D" id="3.30.40.10">
    <property type="entry name" value="Zinc/RING finger domain, C3HC4 (zinc finger)"/>
    <property type="match status" value="2"/>
</dbReference>
<dbReference type="Pfam" id="PF07576">
    <property type="entry name" value="BRAP2"/>
    <property type="match status" value="1"/>
</dbReference>
<dbReference type="InterPro" id="IPR001607">
    <property type="entry name" value="Znf_UBP"/>
</dbReference>
<evidence type="ECO:0000259" key="7">
    <source>
        <dbReference type="PROSITE" id="PS50089"/>
    </source>
</evidence>
<feature type="domain" description="RING-type" evidence="7">
    <location>
        <begin position="230"/>
        <end position="269"/>
    </location>
</feature>
<dbReference type="EMBL" id="ML220112">
    <property type="protein sequence ID" value="TGZ85629.1"/>
    <property type="molecule type" value="Genomic_DNA"/>
</dbReference>
<dbReference type="STRING" id="341454.A0A4S2N8B6"/>
<sequence length="552" mass="60982">MSTKKPIPDHGLVPDAAATFASGTPASKARFLPVDTKYTEFGYGIVHLYRDRYETSKLYSTALTSEAVKDNAVEDVEKLDDEALKTIAILAVPSYMNAPDFLGFVGAEISDSVSHIRMVKTEKLNRYMALIKFREKEKAAEFMTEFNGKVFNSMDPESCQVVYVKKIEYISPTPGTTVPLLSTDVFPSLSNDPFSPSHSPVPPAPSTSSVILSAKPAPPPTPSLIELPTCPVCLERMDDTAGLLTILCQHVFHCACLSKWRDSSCPVCRYTLTNTKNDPDETSDVFCFGCAEFENLWICLICGNIGCGRYEKGHAIQHYKETGHAYSMDIESQRVWDYVGDNYVHRLIQNKSDGKLVELPSTSALSEGDDSIPKEKLDSMAIEYTSLLTSQLENQRTYFEGKVAQAADKAAAAVSTAEKAAAEAAALTSQVTTLTAKLNELTTDTIPSLRRANERAEAKAAKFADMARVMEKNWKEEKHISEGLVEKIKFLEEKLKAENAENADLKEQVRDLMFYMEAQSKLKDAGEDVKEGLVEVAEKPQQKGKGKKKGKK</sequence>
<dbReference type="GO" id="GO:0005737">
    <property type="term" value="C:cytoplasm"/>
    <property type="evidence" value="ECO:0007669"/>
    <property type="project" value="TreeGrafter"/>
</dbReference>
<evidence type="ECO:0000256" key="2">
    <source>
        <dbReference type="ARBA" id="ARBA00022771"/>
    </source>
</evidence>
<dbReference type="GO" id="GO:0008270">
    <property type="term" value="F:zinc ion binding"/>
    <property type="evidence" value="ECO:0007669"/>
    <property type="project" value="UniProtKB-KW"/>
</dbReference>
<dbReference type="InterPro" id="IPR013083">
    <property type="entry name" value="Znf_RING/FYVE/PHD"/>
</dbReference>
<evidence type="ECO:0000313" key="9">
    <source>
        <dbReference type="EMBL" id="TGZ85629.1"/>
    </source>
</evidence>
<dbReference type="CDD" id="cd16457">
    <property type="entry name" value="RING-H2_BRAP2"/>
    <property type="match status" value="1"/>
</dbReference>
<feature type="compositionally biased region" description="Basic residues" evidence="6">
    <location>
        <begin position="542"/>
        <end position="552"/>
    </location>
</feature>
<accession>A0A4S2N8B6</accession>
<dbReference type="OrthoDB" id="273556at2759"/>
<keyword evidence="2 4" id="KW-0863">Zinc-finger</keyword>
<proteinExistence type="predicted"/>
<dbReference type="SMART" id="SM00184">
    <property type="entry name" value="RING"/>
    <property type="match status" value="1"/>
</dbReference>
<feature type="region of interest" description="Disordered" evidence="6">
    <location>
        <begin position="533"/>
        <end position="552"/>
    </location>
</feature>
<evidence type="ECO:0000256" key="5">
    <source>
        <dbReference type="SAM" id="Coils"/>
    </source>
</evidence>
<dbReference type="SMART" id="SM00290">
    <property type="entry name" value="ZnF_UBP"/>
    <property type="match status" value="1"/>
</dbReference>
<evidence type="ECO:0000259" key="8">
    <source>
        <dbReference type="PROSITE" id="PS50271"/>
    </source>
</evidence>
<dbReference type="InterPro" id="IPR011422">
    <property type="entry name" value="BRAP2/ETP1_RRM"/>
</dbReference>
<dbReference type="Pfam" id="PF13639">
    <property type="entry name" value="zf-RING_2"/>
    <property type="match status" value="1"/>
</dbReference>
<name>A0A4S2N8B6_9PEZI</name>
<dbReference type="AlphaFoldDB" id="A0A4S2N8B6"/>
<feature type="domain" description="UBP-type" evidence="8">
    <location>
        <begin position="263"/>
        <end position="363"/>
    </location>
</feature>
<evidence type="ECO:0000256" key="1">
    <source>
        <dbReference type="ARBA" id="ARBA00022723"/>
    </source>
</evidence>
<evidence type="ECO:0000256" key="6">
    <source>
        <dbReference type="SAM" id="MobiDB-lite"/>
    </source>
</evidence>
<dbReference type="InterPro" id="IPR047243">
    <property type="entry name" value="RING-H2_BRAP2"/>
</dbReference>
<feature type="coiled-coil region" evidence="5">
    <location>
        <begin position="424"/>
        <end position="508"/>
    </location>
</feature>
<dbReference type="InterPro" id="IPR034931">
    <property type="entry name" value="ETP1_RRM"/>
</dbReference>
<evidence type="ECO:0000313" key="10">
    <source>
        <dbReference type="Proteomes" id="UP000298138"/>
    </source>
</evidence>
<keyword evidence="5" id="KW-0175">Coiled coil</keyword>
<dbReference type="GO" id="GO:0016567">
    <property type="term" value="P:protein ubiquitination"/>
    <property type="evidence" value="ECO:0007669"/>
    <property type="project" value="TreeGrafter"/>
</dbReference>
<dbReference type="PROSITE" id="PS50271">
    <property type="entry name" value="ZF_UBP"/>
    <property type="match status" value="1"/>
</dbReference>
<protein>
    <submittedName>
        <fullName evidence="9">Zf-UBP-domain-containing protein</fullName>
    </submittedName>
</protein>
<dbReference type="GO" id="GO:0007265">
    <property type="term" value="P:Ras protein signal transduction"/>
    <property type="evidence" value="ECO:0007669"/>
    <property type="project" value="TreeGrafter"/>
</dbReference>
<reference evidence="9 10" key="1">
    <citation type="submission" date="2019-04" db="EMBL/GenBank/DDBJ databases">
        <title>Comparative genomics and transcriptomics to analyze fruiting body development in filamentous ascomycetes.</title>
        <authorList>
            <consortium name="DOE Joint Genome Institute"/>
            <person name="Lutkenhaus R."/>
            <person name="Traeger S."/>
            <person name="Breuer J."/>
            <person name="Kuo A."/>
            <person name="Lipzen A."/>
            <person name="Pangilinan J."/>
            <person name="Dilworth D."/>
            <person name="Sandor L."/>
            <person name="Poggeler S."/>
            <person name="Barry K."/>
            <person name="Grigoriev I.V."/>
            <person name="Nowrousian M."/>
        </authorList>
    </citation>
    <scope>NUCLEOTIDE SEQUENCE [LARGE SCALE GENOMIC DNA]</scope>
    <source>
        <strain evidence="9 10">CBS 389.68</strain>
    </source>
</reference>
<keyword evidence="10" id="KW-1185">Reference proteome</keyword>
<organism evidence="9 10">
    <name type="scientific">Ascodesmis nigricans</name>
    <dbReference type="NCBI Taxonomy" id="341454"/>
    <lineage>
        <taxon>Eukaryota</taxon>
        <taxon>Fungi</taxon>
        <taxon>Dikarya</taxon>
        <taxon>Ascomycota</taxon>
        <taxon>Pezizomycotina</taxon>
        <taxon>Pezizomycetes</taxon>
        <taxon>Pezizales</taxon>
        <taxon>Ascodesmidaceae</taxon>
        <taxon>Ascodesmis</taxon>
    </lineage>
</organism>
<evidence type="ECO:0000256" key="3">
    <source>
        <dbReference type="ARBA" id="ARBA00022833"/>
    </source>
</evidence>
<dbReference type="FunCoup" id="A0A4S2N8B6">
    <property type="interactions" value="741"/>
</dbReference>
<dbReference type="Proteomes" id="UP000298138">
    <property type="component" value="Unassembled WGS sequence"/>
</dbReference>
<dbReference type="PANTHER" id="PTHR24007:SF7">
    <property type="entry name" value="BRCA1-ASSOCIATED PROTEIN"/>
    <property type="match status" value="1"/>
</dbReference>
<gene>
    <name evidence="9" type="ORF">EX30DRAFT_300813</name>
</gene>
<evidence type="ECO:0000256" key="4">
    <source>
        <dbReference type="PROSITE-ProRule" id="PRU00502"/>
    </source>
</evidence>
<dbReference type="Pfam" id="PF02148">
    <property type="entry name" value="zf-UBP"/>
    <property type="match status" value="1"/>
</dbReference>
<dbReference type="SUPFAM" id="SSF57850">
    <property type="entry name" value="RING/U-box"/>
    <property type="match status" value="2"/>
</dbReference>
<keyword evidence="1" id="KW-0479">Metal-binding</keyword>
<dbReference type="PROSITE" id="PS50089">
    <property type="entry name" value="ZF_RING_2"/>
    <property type="match status" value="1"/>
</dbReference>
<keyword evidence="3" id="KW-0862">Zinc</keyword>
<dbReference type="PANTHER" id="PTHR24007">
    <property type="entry name" value="BRCA1-ASSOCIATED PROTEIN"/>
    <property type="match status" value="1"/>
</dbReference>
<dbReference type="InParanoid" id="A0A4S2N8B6"/>
<dbReference type="CDD" id="cd12717">
    <property type="entry name" value="RRM_ETP1"/>
    <property type="match status" value="1"/>
</dbReference>